<dbReference type="InterPro" id="IPR008775">
    <property type="entry name" value="Phytyl_CoA_dOase-like"/>
</dbReference>
<comment type="caution">
    <text evidence="4">The sequence shown here is derived from an EMBL/GenBank/DDBJ whole genome shotgun (WGS) entry which is preliminary data.</text>
</comment>
<dbReference type="PANTHER" id="PTHR20883:SF15">
    <property type="entry name" value="PHYTANOYL-COA DIOXYGENASE DOMAIN-CONTAINING PROTEIN 1"/>
    <property type="match status" value="1"/>
</dbReference>
<organism evidence="4 5">
    <name type="scientific">Durusdinium trenchii</name>
    <dbReference type="NCBI Taxonomy" id="1381693"/>
    <lineage>
        <taxon>Eukaryota</taxon>
        <taxon>Sar</taxon>
        <taxon>Alveolata</taxon>
        <taxon>Dinophyceae</taxon>
        <taxon>Suessiales</taxon>
        <taxon>Symbiodiniaceae</taxon>
        <taxon>Durusdinium</taxon>
    </lineage>
</organism>
<evidence type="ECO:0008006" key="6">
    <source>
        <dbReference type="Google" id="ProtNLM"/>
    </source>
</evidence>
<dbReference type="EMBL" id="CAXAMM010003043">
    <property type="protein sequence ID" value="CAK8998332.1"/>
    <property type="molecule type" value="Genomic_DNA"/>
</dbReference>
<evidence type="ECO:0000256" key="3">
    <source>
        <dbReference type="ARBA" id="ARBA00023004"/>
    </source>
</evidence>
<dbReference type="Proteomes" id="UP001642464">
    <property type="component" value="Unassembled WGS sequence"/>
</dbReference>
<dbReference type="Gene3D" id="2.60.120.620">
    <property type="entry name" value="q2cbj1_9rhob like domain"/>
    <property type="match status" value="1"/>
</dbReference>
<accession>A0ABP0I9U7</accession>
<dbReference type="PANTHER" id="PTHR20883">
    <property type="entry name" value="PHYTANOYL-COA DIOXYGENASE DOMAIN CONTAINING 1"/>
    <property type="match status" value="1"/>
</dbReference>
<keyword evidence="5" id="KW-1185">Reference proteome</keyword>
<protein>
    <recommendedName>
        <fullName evidence="6">Phytanoyl-CoA dioxygenase family protein</fullName>
    </recommendedName>
</protein>
<evidence type="ECO:0000313" key="5">
    <source>
        <dbReference type="Proteomes" id="UP001642464"/>
    </source>
</evidence>
<comment type="cofactor">
    <cofactor evidence="1">
        <name>Fe cation</name>
        <dbReference type="ChEBI" id="CHEBI:24875"/>
    </cofactor>
</comment>
<reference evidence="4 5" key="1">
    <citation type="submission" date="2024-02" db="EMBL/GenBank/DDBJ databases">
        <authorList>
            <person name="Chen Y."/>
            <person name="Shah S."/>
            <person name="Dougan E. K."/>
            <person name="Thang M."/>
            <person name="Chan C."/>
        </authorList>
    </citation>
    <scope>NUCLEOTIDE SEQUENCE [LARGE SCALE GENOMIC DNA]</scope>
</reference>
<sequence>MLFDLNGFVVLRGVLSREEVAAANAGIDAHAERLAERRGGLRNTKDNTPLAGDMRTGRLDLGGMLGWDAPHRDVFRKMLAHPGVVPLLHELVGHGYRLDHSPLVIAQDRGSEGFSLHGGPVDANGRLIPSLQYRCQNGGIFNTLVAVSFQLTDHNAGDGGFCVVRGSHKMNFAASADMVNGEDREFFETCVDQPVTKAGDVVLFSEATMHGSLPWTAAFQRRIALYRFSPCNVAYARGYSEGWPASFTDGMDEAQLGVMQPPFHEMFDRPLLAEDGSASADIRRRAQHKKDFDVQVFGETYY</sequence>
<proteinExistence type="predicted"/>
<evidence type="ECO:0000256" key="1">
    <source>
        <dbReference type="ARBA" id="ARBA00001962"/>
    </source>
</evidence>
<dbReference type="SUPFAM" id="SSF51197">
    <property type="entry name" value="Clavaminate synthase-like"/>
    <property type="match status" value="1"/>
</dbReference>
<evidence type="ECO:0000256" key="2">
    <source>
        <dbReference type="ARBA" id="ARBA00022723"/>
    </source>
</evidence>
<evidence type="ECO:0000313" key="4">
    <source>
        <dbReference type="EMBL" id="CAK8998332.1"/>
    </source>
</evidence>
<gene>
    <name evidence="4" type="ORF">SCF082_LOCUS5598</name>
</gene>
<keyword evidence="3" id="KW-0408">Iron</keyword>
<keyword evidence="2" id="KW-0479">Metal-binding</keyword>
<dbReference type="Pfam" id="PF05721">
    <property type="entry name" value="PhyH"/>
    <property type="match status" value="1"/>
</dbReference>
<name>A0ABP0I9U7_9DINO</name>